<organism evidence="3">
    <name type="scientific">Mariniphaga anaerophila</name>
    <dbReference type="NCBI Taxonomy" id="1484053"/>
    <lineage>
        <taxon>Bacteria</taxon>
        <taxon>Pseudomonadati</taxon>
        <taxon>Bacteroidota</taxon>
        <taxon>Bacteroidia</taxon>
        <taxon>Marinilabiliales</taxon>
        <taxon>Prolixibacteraceae</taxon>
        <taxon>Mariniphaga</taxon>
    </lineage>
</organism>
<feature type="domain" description="Fatty acid desaturase" evidence="2">
    <location>
        <begin position="32"/>
        <end position="121"/>
    </location>
</feature>
<dbReference type="InterPro" id="IPR005804">
    <property type="entry name" value="FA_desaturase_dom"/>
</dbReference>
<reference evidence="3" key="1">
    <citation type="journal article" date="2020" name="mSystems">
        <title>Genome- and Community-Level Interaction Insights into Carbon Utilization and Element Cycling Functions of Hydrothermarchaeota in Hydrothermal Sediment.</title>
        <authorList>
            <person name="Zhou Z."/>
            <person name="Liu Y."/>
            <person name="Xu W."/>
            <person name="Pan J."/>
            <person name="Luo Z.H."/>
            <person name="Li M."/>
        </authorList>
    </citation>
    <scope>NUCLEOTIDE SEQUENCE [LARGE SCALE GENOMIC DNA]</scope>
    <source>
        <strain evidence="3">SpSt-1217</strain>
    </source>
</reference>
<proteinExistence type="predicted"/>
<accession>A0A831LN75</accession>
<dbReference type="Pfam" id="PF00487">
    <property type="entry name" value="FA_desaturase"/>
    <property type="match status" value="1"/>
</dbReference>
<feature type="transmembrane region" description="Helical" evidence="1">
    <location>
        <begin position="68"/>
        <end position="85"/>
    </location>
</feature>
<keyword evidence="1" id="KW-0812">Transmembrane</keyword>
<keyword evidence="1" id="KW-0472">Membrane</keyword>
<feature type="transmembrane region" description="Helical" evidence="1">
    <location>
        <begin position="148"/>
        <end position="169"/>
    </location>
</feature>
<dbReference type="Proteomes" id="UP000886047">
    <property type="component" value="Unassembled WGS sequence"/>
</dbReference>
<dbReference type="AlphaFoldDB" id="A0A831LN75"/>
<gene>
    <name evidence="3" type="ORF">ENN90_02495</name>
</gene>
<feature type="transmembrane region" description="Helical" evidence="1">
    <location>
        <begin position="31"/>
        <end position="48"/>
    </location>
</feature>
<feature type="transmembrane region" description="Helical" evidence="1">
    <location>
        <begin position="6"/>
        <end position="24"/>
    </location>
</feature>
<protein>
    <submittedName>
        <fullName evidence="3">Fatty acid desaturase</fullName>
    </submittedName>
</protein>
<comment type="caution">
    <text evidence="3">The sequence shown here is derived from an EMBL/GenBank/DDBJ whole genome shotgun (WGS) entry which is preliminary data.</text>
</comment>
<dbReference type="GO" id="GO:0006629">
    <property type="term" value="P:lipid metabolic process"/>
    <property type="evidence" value="ECO:0007669"/>
    <property type="project" value="InterPro"/>
</dbReference>
<evidence type="ECO:0000259" key="2">
    <source>
        <dbReference type="Pfam" id="PF00487"/>
    </source>
</evidence>
<keyword evidence="1" id="KW-1133">Transmembrane helix</keyword>
<dbReference type="EMBL" id="DSDK01000139">
    <property type="protein sequence ID" value="HDR50478.1"/>
    <property type="molecule type" value="Genomic_DNA"/>
</dbReference>
<name>A0A831LN75_9BACT</name>
<evidence type="ECO:0000313" key="3">
    <source>
        <dbReference type="EMBL" id="HDR50478.1"/>
    </source>
</evidence>
<evidence type="ECO:0000256" key="1">
    <source>
        <dbReference type="SAM" id="Phobius"/>
    </source>
</evidence>
<sequence length="223" mass="26847">MDIFMAITVIVLWLGHLLYALFYIEPDFLSPVFYLHVLIQAYLYTGLFITGHDAMHGTVAKNRQLNNFFGHVATTLFAFLSFRVLTKKHYQHHLYPGTEKDPDFSPRSNNFFVWWFIFMKTYTTWWQILFMAVMFNVLLLWFSEFQLIAFWVVPAILATFQLFFFGTYLPHKRPVSEQMKPHNSRTLPKNHFIAMLSCYFFGYHWEHHESPTTPWWKLYQMKK</sequence>